<sequence>MSCNNCINKSLEMKYNNNNLKFLGLGILGDGISWVFHGALWLFCNFPIIGTGICGFFSGIAESIKDFATVLIIGIVVIIGLYIAYHLYKYYNSHHGNYDDDYY</sequence>
<feature type="transmembrane region" description="Helical" evidence="1">
    <location>
        <begin position="67"/>
        <end position="88"/>
    </location>
</feature>
<keyword evidence="1" id="KW-0812">Transmembrane</keyword>
<organism evidence="2">
    <name type="scientific">Megaviridae environmental sample</name>
    <dbReference type="NCBI Taxonomy" id="1737588"/>
    <lineage>
        <taxon>Viruses</taxon>
        <taxon>Varidnaviria</taxon>
        <taxon>Bamfordvirae</taxon>
        <taxon>Nucleocytoviricota</taxon>
        <taxon>Megaviricetes</taxon>
        <taxon>Imitervirales</taxon>
        <taxon>Mimiviridae</taxon>
        <taxon>environmental samples</taxon>
    </lineage>
</organism>
<accession>A0A5J6VJX8</accession>
<feature type="transmembrane region" description="Helical" evidence="1">
    <location>
        <begin position="39"/>
        <end position="60"/>
    </location>
</feature>
<evidence type="ECO:0000256" key="1">
    <source>
        <dbReference type="SAM" id="Phobius"/>
    </source>
</evidence>
<protein>
    <submittedName>
        <fullName evidence="2">Uncharacterized protein</fullName>
    </submittedName>
</protein>
<keyword evidence="1" id="KW-0472">Membrane</keyword>
<proteinExistence type="predicted"/>
<evidence type="ECO:0000313" key="2">
    <source>
        <dbReference type="EMBL" id="QFG74372.1"/>
    </source>
</evidence>
<dbReference type="EMBL" id="MN448287">
    <property type="protein sequence ID" value="QFG74372.1"/>
    <property type="molecule type" value="Genomic_DNA"/>
</dbReference>
<reference evidence="2" key="1">
    <citation type="journal article" date="2019" name="Philos. Trans. R. Soc. Lond., B, Biol. Sci.">
        <title>Targeted metagenomic recovery of four divergent viruses reveals shared and distinctive characteristics of giant viruses of marine eukaryotes.</title>
        <authorList>
            <person name="Needham D.M."/>
            <person name="Poirier C."/>
            <person name="Hehenberger E."/>
            <person name="Jimenez V."/>
            <person name="Swalwell J.E."/>
            <person name="Santoro A.E."/>
            <person name="Worden A.Z."/>
        </authorList>
    </citation>
    <scope>NUCLEOTIDE SEQUENCE</scope>
    <source>
        <strain evidence="2">MPacV-611</strain>
    </source>
</reference>
<name>A0A5J6VJX8_9VIRU</name>
<keyword evidence="1" id="KW-1133">Transmembrane helix</keyword>